<sequence length="74" mass="8469">MVLVKFSSIMHYSDKRMLVVSHLKCNEHHGFLQVFMSICHQPPPSHCPSMSINYTNSPLPSSSQLPFTEMIINH</sequence>
<evidence type="ECO:0000313" key="1">
    <source>
        <dbReference type="EnsemblMetazoa" id="OVOC2753.1"/>
    </source>
</evidence>
<evidence type="ECO:0000313" key="2">
    <source>
        <dbReference type="Proteomes" id="UP000024404"/>
    </source>
</evidence>
<name>A0A8R1XSH8_ONCVO</name>
<dbReference type="Proteomes" id="UP000024404">
    <property type="component" value="Unassembled WGS sequence"/>
</dbReference>
<proteinExistence type="predicted"/>
<protein>
    <submittedName>
        <fullName evidence="1">Uncharacterized protein</fullName>
    </submittedName>
</protein>
<dbReference type="EMBL" id="CMVM020000076">
    <property type="status" value="NOT_ANNOTATED_CDS"/>
    <property type="molecule type" value="Genomic_DNA"/>
</dbReference>
<reference evidence="1" key="2">
    <citation type="submission" date="2022-06" db="UniProtKB">
        <authorList>
            <consortium name="EnsemblMetazoa"/>
        </authorList>
    </citation>
    <scope>IDENTIFICATION</scope>
</reference>
<dbReference type="EnsemblMetazoa" id="OVOC2753.1">
    <property type="protein sequence ID" value="OVOC2753.1"/>
    <property type="gene ID" value="WBGene00239562"/>
</dbReference>
<keyword evidence="2" id="KW-1185">Reference proteome</keyword>
<dbReference type="AlphaFoldDB" id="A0A8R1XSH8"/>
<accession>A0A8R1XSH8</accession>
<organism evidence="1 2">
    <name type="scientific">Onchocerca volvulus</name>
    <dbReference type="NCBI Taxonomy" id="6282"/>
    <lineage>
        <taxon>Eukaryota</taxon>
        <taxon>Metazoa</taxon>
        <taxon>Ecdysozoa</taxon>
        <taxon>Nematoda</taxon>
        <taxon>Chromadorea</taxon>
        <taxon>Rhabditida</taxon>
        <taxon>Spirurina</taxon>
        <taxon>Spiruromorpha</taxon>
        <taxon>Filarioidea</taxon>
        <taxon>Onchocercidae</taxon>
        <taxon>Onchocerca</taxon>
    </lineage>
</organism>
<reference evidence="2" key="1">
    <citation type="submission" date="2013-10" db="EMBL/GenBank/DDBJ databases">
        <title>Genome sequencing of Onchocerca volvulus.</title>
        <authorList>
            <person name="Cotton J."/>
            <person name="Tsai J."/>
            <person name="Stanley E."/>
            <person name="Tracey A."/>
            <person name="Holroyd N."/>
            <person name="Lustigman S."/>
            <person name="Berriman M."/>
        </authorList>
    </citation>
    <scope>NUCLEOTIDE SEQUENCE</scope>
</reference>